<dbReference type="InterPro" id="IPR045666">
    <property type="entry name" value="OpdA_N"/>
</dbReference>
<dbReference type="Proteomes" id="UP000242660">
    <property type="component" value="Unassembled WGS sequence"/>
</dbReference>
<reference evidence="12 13" key="1">
    <citation type="journal article" date="2017" name="Front. Microbiol.">
        <title>Genome of Ca. Pandoraea novymonadis, an Endosymbiotic Bacterium of the Trypanosomatid Novymonas esmeraldas.</title>
        <authorList>
            <person name="Kostygov A.Y."/>
            <person name="Butenko A."/>
            <person name="Nenarokova A."/>
            <person name="Tashyreva D."/>
            <person name="Flegontov P."/>
            <person name="Lukes J."/>
            <person name="Yurchenko V."/>
        </authorList>
    </citation>
    <scope>NUCLEOTIDE SEQUENCE [LARGE SCALE GENOMIC DNA]</scope>
    <source>
        <strain evidence="12 13">E262</strain>
    </source>
</reference>
<evidence type="ECO:0000313" key="12">
    <source>
        <dbReference type="EMBL" id="PSB91943.1"/>
    </source>
</evidence>
<comment type="catalytic activity">
    <reaction evidence="7">
        <text>Hydrolysis of oligopeptides, with broad specificity. Gly or Ala commonly occur as P1 or P1' residues, but more distant residues are also important, as is shown by the fact that Z-Gly-Pro-Gly-|-Gly-Pro-Ala is cleaved, but not Z-(Gly)(5).</text>
        <dbReference type="EC" id="3.4.24.70"/>
    </reaction>
</comment>
<dbReference type="EC" id="3.4.24.70" evidence="8"/>
<dbReference type="Gene3D" id="1.10.1370.10">
    <property type="entry name" value="Neurolysin, domain 3"/>
    <property type="match status" value="1"/>
</dbReference>
<dbReference type="Pfam" id="PF01432">
    <property type="entry name" value="Peptidase_M3"/>
    <property type="match status" value="1"/>
</dbReference>
<keyword evidence="2 9" id="KW-0645">Protease</keyword>
<organism evidence="12 13">
    <name type="scientific">Candidatus Pandoraea novymonadis</name>
    <dbReference type="NCBI Taxonomy" id="1808959"/>
    <lineage>
        <taxon>Bacteria</taxon>
        <taxon>Pseudomonadati</taxon>
        <taxon>Pseudomonadota</taxon>
        <taxon>Betaproteobacteria</taxon>
        <taxon>Burkholderiales</taxon>
        <taxon>Burkholderiaceae</taxon>
        <taxon>Pandoraea</taxon>
    </lineage>
</organism>
<accession>A0ABX5FDY4</accession>
<dbReference type="InterPro" id="IPR045090">
    <property type="entry name" value="Pept_M3A_M3B"/>
</dbReference>
<keyword evidence="6 9" id="KW-0482">Metalloprotease</keyword>
<gene>
    <name evidence="12" type="primary">prlC</name>
    <name evidence="12" type="ORF">BZL35_00163</name>
</gene>
<evidence type="ECO:0000256" key="8">
    <source>
        <dbReference type="ARBA" id="ARBA00026100"/>
    </source>
</evidence>
<evidence type="ECO:0000256" key="5">
    <source>
        <dbReference type="ARBA" id="ARBA00022833"/>
    </source>
</evidence>
<protein>
    <recommendedName>
        <fullName evidence="8">oligopeptidase A</fullName>
        <ecNumber evidence="8">3.4.24.70</ecNumber>
    </recommendedName>
</protein>
<evidence type="ECO:0000256" key="2">
    <source>
        <dbReference type="ARBA" id="ARBA00022670"/>
    </source>
</evidence>
<keyword evidence="13" id="KW-1185">Reference proteome</keyword>
<dbReference type="CDD" id="cd06456">
    <property type="entry name" value="M3A_DCP"/>
    <property type="match status" value="1"/>
</dbReference>
<evidence type="ECO:0000313" key="13">
    <source>
        <dbReference type="Proteomes" id="UP000242660"/>
    </source>
</evidence>
<dbReference type="InterPro" id="IPR001567">
    <property type="entry name" value="Pept_M3A_M3B_dom"/>
</dbReference>
<evidence type="ECO:0000256" key="9">
    <source>
        <dbReference type="RuleBase" id="RU003435"/>
    </source>
</evidence>
<name>A0ABX5FDY4_9BURK</name>
<proteinExistence type="inferred from homology"/>
<evidence type="ECO:0000256" key="7">
    <source>
        <dbReference type="ARBA" id="ARBA00024603"/>
    </source>
</evidence>
<evidence type="ECO:0000256" key="3">
    <source>
        <dbReference type="ARBA" id="ARBA00022723"/>
    </source>
</evidence>
<dbReference type="RefSeq" id="WP_106181906.1">
    <property type="nucleotide sequence ID" value="NZ_MUHY01000001.1"/>
</dbReference>
<keyword evidence="5 9" id="KW-0862">Zinc</keyword>
<evidence type="ECO:0000259" key="11">
    <source>
        <dbReference type="Pfam" id="PF19310"/>
    </source>
</evidence>
<dbReference type="InterPro" id="IPR024079">
    <property type="entry name" value="MetalloPept_cat_dom_sf"/>
</dbReference>
<keyword evidence="3 9" id="KW-0479">Metal-binding</keyword>
<comment type="cofactor">
    <cofactor evidence="9">
        <name>Zn(2+)</name>
        <dbReference type="ChEBI" id="CHEBI:29105"/>
    </cofactor>
    <text evidence="9">Binds 1 zinc ion.</text>
</comment>
<evidence type="ECO:0000256" key="4">
    <source>
        <dbReference type="ARBA" id="ARBA00022801"/>
    </source>
</evidence>
<dbReference type="Pfam" id="PF19310">
    <property type="entry name" value="TOP_N"/>
    <property type="match status" value="1"/>
</dbReference>
<evidence type="ECO:0000256" key="6">
    <source>
        <dbReference type="ARBA" id="ARBA00023049"/>
    </source>
</evidence>
<keyword evidence="4 9" id="KW-0378">Hydrolase</keyword>
<dbReference type="EMBL" id="MUHY01000001">
    <property type="protein sequence ID" value="PSB91943.1"/>
    <property type="molecule type" value="Genomic_DNA"/>
</dbReference>
<comment type="caution">
    <text evidence="12">The sequence shown here is derived from an EMBL/GenBank/DDBJ whole genome shotgun (WGS) entry which is preliminary data.</text>
</comment>
<dbReference type="InterPro" id="IPR024077">
    <property type="entry name" value="Neurolysin/TOP_dom2"/>
</dbReference>
<dbReference type="InterPro" id="IPR034005">
    <property type="entry name" value="M3A_DCP"/>
</dbReference>
<sequence length="697" mass="79195">MNTIHPTNPLLDIGNLPRFSEIRSEHITPAIDILLKTAKTTVAHIADPTTIANWTNILDALEAGTEGLNRAWEIIGHLTAVADTPELRAAYNENLPRITEFSTSITQNLALFEKYKAIALSSEFSGLSNSRKKIINNEIRGFRLGGAELSENQKTRFAEIKESQAKLAKAFSDHVLDATNKFSYIVTDIRDLSGLPEEDLEAARATAERDSQNKEGWKFTLHFPSYFPILQYADNRNLRETMFKANVTRASELGPEYGQGDPTWDNTENVIEQLVLRAEEACMLGFKNYAELSLESKMAASPVQVLKFLEDLAKKARHYAEKDWDELCEFATQSLGIHDIQPWDIAYASEKLRQQRYMFSENEVRQYFPLPKVLDGLFRVASKLFDITIKSQVAEVWHPDVRFFRIERNGELIAQFYMDLFSREGKRGGAWMDSARTRKRLHDGKLQTPIAYLVCNFAAPVRNKTALLLHEDVITLFHEFGHTLHHVLTKIEDSAVAGINGVEWDAVELPSQFMENFCWEWDVIEHMTSHVDTGKSLPRTLFDKMIAARNFQSGLIMLRQLMLSDFDMHLHYDFDPHSPMPSVLDLSRNINAKFNVIPQVEFSRWPLTFSHIFSGGYAAGYYSYKWAEVLSADVYSAFEEAARSSGTILDTVTGKRYHDEILAVGGSREAMTSFIAFRGRPPNVDALLRHSGMISKN</sequence>
<comment type="similarity">
    <text evidence="1 9">Belongs to the peptidase M3 family.</text>
</comment>
<dbReference type="Gene3D" id="3.40.390.10">
    <property type="entry name" value="Collagenase (Catalytic Domain)"/>
    <property type="match status" value="1"/>
</dbReference>
<evidence type="ECO:0000259" key="10">
    <source>
        <dbReference type="Pfam" id="PF01432"/>
    </source>
</evidence>
<dbReference type="PANTHER" id="PTHR43660:SF1">
    <property type="entry name" value="DIPEPTIDYL CARBOXYPEPTIDASE"/>
    <property type="match status" value="1"/>
</dbReference>
<dbReference type="PANTHER" id="PTHR43660">
    <property type="entry name" value="DIPEPTIDYL CARBOXYPEPTIDASE"/>
    <property type="match status" value="1"/>
</dbReference>
<feature type="domain" description="Peptidase M3A/M3B catalytic" evidence="10">
    <location>
        <begin position="230"/>
        <end position="692"/>
    </location>
</feature>
<evidence type="ECO:0000256" key="1">
    <source>
        <dbReference type="ARBA" id="ARBA00006040"/>
    </source>
</evidence>
<dbReference type="SUPFAM" id="SSF55486">
    <property type="entry name" value="Metalloproteases ('zincins'), catalytic domain"/>
    <property type="match status" value="1"/>
</dbReference>
<feature type="domain" description="Oligopeptidase A N-terminal" evidence="11">
    <location>
        <begin position="36"/>
        <end position="154"/>
    </location>
</feature>